<dbReference type="EMBL" id="FPBX01000071">
    <property type="protein sequence ID" value="SFV00722.1"/>
    <property type="molecule type" value="Genomic_DNA"/>
</dbReference>
<reference evidence="1 2" key="1">
    <citation type="submission" date="2016-10" db="EMBL/GenBank/DDBJ databases">
        <authorList>
            <person name="de Groot N.N."/>
        </authorList>
    </citation>
    <scope>NUCLEOTIDE SEQUENCE [LARGE SCALE GENOMIC DNA]</scope>
    <source>
        <strain evidence="1 2">R-24608</strain>
    </source>
</reference>
<accession>A0A1I7KTC2</accession>
<dbReference type="OrthoDB" id="9182584at2"/>
<name>A0A1I7KTC2_9BURK</name>
<dbReference type="AlphaFoldDB" id="A0A1I7KTC2"/>
<evidence type="ECO:0000313" key="2">
    <source>
        <dbReference type="Proteomes" id="UP000183656"/>
    </source>
</evidence>
<protein>
    <submittedName>
        <fullName evidence="1">Uncharacterized protein</fullName>
    </submittedName>
</protein>
<dbReference type="Proteomes" id="UP000183656">
    <property type="component" value="Unassembled WGS sequence"/>
</dbReference>
<dbReference type="RefSeq" id="WP_054258021.1">
    <property type="nucleotide sequence ID" value="NZ_CYIG01000076.1"/>
</dbReference>
<keyword evidence="2" id="KW-1185">Reference proteome</keyword>
<evidence type="ECO:0000313" key="1">
    <source>
        <dbReference type="EMBL" id="SFV00722.1"/>
    </source>
</evidence>
<gene>
    <name evidence="1" type="ORF">SAMN04489707_107110</name>
</gene>
<proteinExistence type="predicted"/>
<sequence length="130" mass="13971">MEQGAFIIQELSGDWPVYPGHPLALATAIMRVFATFAEANEPTEHGWCAALGDSRIPGAGDHVGAAMRTLELGSRGADSDAMVAYAERYWEAGQAGGHFKNVDEGKAQAKRIEPHFRSIAAEWFKIAAAV</sequence>
<dbReference type="STRING" id="343013.SAMN04489707_107110"/>
<organism evidence="1 2">
    <name type="scientific">Paenacidovorax caeni</name>
    <dbReference type="NCBI Taxonomy" id="343013"/>
    <lineage>
        <taxon>Bacteria</taxon>
        <taxon>Pseudomonadati</taxon>
        <taxon>Pseudomonadota</taxon>
        <taxon>Betaproteobacteria</taxon>
        <taxon>Burkholderiales</taxon>
        <taxon>Comamonadaceae</taxon>
        <taxon>Paenacidovorax</taxon>
    </lineage>
</organism>